<dbReference type="AlphaFoldDB" id="A0A9X1XSU1"/>
<dbReference type="Proteomes" id="UP001139260">
    <property type="component" value="Unassembled WGS sequence"/>
</dbReference>
<proteinExistence type="predicted"/>
<keyword evidence="2" id="KW-1185">Reference proteome</keyword>
<sequence>MSKKDQYLEIILQTNKWFENKTEQLKLLINKRETSKILIEDGKGNKVDLPDDMKEGFYFGIQTALEVYGNFPVKINRTNDSN</sequence>
<evidence type="ECO:0000313" key="2">
    <source>
        <dbReference type="Proteomes" id="UP001139260"/>
    </source>
</evidence>
<dbReference type="RefSeq" id="WP_248429201.1">
    <property type="nucleotide sequence ID" value="NZ_JALNUB010000013.1"/>
</dbReference>
<evidence type="ECO:0000313" key="1">
    <source>
        <dbReference type="EMBL" id="MCK8143175.1"/>
    </source>
</evidence>
<name>A0A9X1XSU1_9FLAO</name>
<comment type="caution">
    <text evidence="1">The sequence shown here is derived from an EMBL/GenBank/DDBJ whole genome shotgun (WGS) entry which is preliminary data.</text>
</comment>
<dbReference type="EMBL" id="JALNUB010000013">
    <property type="protein sequence ID" value="MCK8143175.1"/>
    <property type="molecule type" value="Genomic_DNA"/>
</dbReference>
<protein>
    <submittedName>
        <fullName evidence="1">Uncharacterized protein</fullName>
    </submittedName>
</protein>
<organism evidence="1 2">
    <name type="scientific">Flavobacterium pygoscelis</name>
    <dbReference type="NCBI Taxonomy" id="2893176"/>
    <lineage>
        <taxon>Bacteria</taxon>
        <taxon>Pseudomonadati</taxon>
        <taxon>Bacteroidota</taxon>
        <taxon>Flavobacteriia</taxon>
        <taxon>Flavobacteriales</taxon>
        <taxon>Flavobacteriaceae</taxon>
        <taxon>Flavobacterium</taxon>
    </lineage>
</organism>
<reference evidence="1" key="1">
    <citation type="submission" date="2022-04" db="EMBL/GenBank/DDBJ databases">
        <title>Flavobacterium pygoscelis sp. nov. isolated from Chinstrap chick (Pygoscelis antarcticus).</title>
        <authorList>
            <person name="Irgang R."/>
            <person name="Poblete-Morales M."/>
            <person name="Avendano-Herrera R."/>
        </authorList>
    </citation>
    <scope>NUCLEOTIDE SEQUENCE</scope>
    <source>
        <strain evidence="1">I-SCBP12n</strain>
    </source>
</reference>
<accession>A0A9X1XSU1</accession>
<gene>
    <name evidence="1" type="ORF">MW871_14895</name>
</gene>